<dbReference type="InterPro" id="IPR036464">
    <property type="entry name" value="Rubisco_LSMT_subst-bd_sf"/>
</dbReference>
<proteinExistence type="predicted"/>
<dbReference type="Gramene" id="OBART08G07420.1">
    <property type="protein sequence ID" value="OBART08G07420.1"/>
    <property type="gene ID" value="OBART08G07420"/>
</dbReference>
<dbReference type="Proteomes" id="UP000026960">
    <property type="component" value="Chromosome 8"/>
</dbReference>
<keyword evidence="6" id="KW-1185">Reference proteome</keyword>
<dbReference type="AlphaFoldDB" id="A0A0D3GXX1"/>
<dbReference type="InterPro" id="IPR015353">
    <property type="entry name" value="Rubisco_LSMT_subst-bd"/>
</dbReference>
<dbReference type="InterPro" id="IPR046341">
    <property type="entry name" value="SET_dom_sf"/>
</dbReference>
<dbReference type="InterPro" id="IPR050600">
    <property type="entry name" value="SETD3_SETD6_MTase"/>
</dbReference>
<keyword evidence="3" id="KW-0949">S-adenosyl-L-methionine</keyword>
<dbReference type="Gene3D" id="3.90.1420.10">
    <property type="entry name" value="Rubisco LSMT, substrate-binding domain"/>
    <property type="match status" value="1"/>
</dbReference>
<dbReference type="Gene3D" id="3.90.1410.10">
    <property type="entry name" value="set domain protein methyltransferase, domain 1"/>
    <property type="match status" value="1"/>
</dbReference>
<dbReference type="InterPro" id="IPR001214">
    <property type="entry name" value="SET_dom"/>
</dbReference>
<name>A0A0D3GXX1_9ORYZ</name>
<reference evidence="5" key="2">
    <citation type="submission" date="2015-03" db="UniProtKB">
        <authorList>
            <consortium name="EnsemblPlants"/>
        </authorList>
    </citation>
    <scope>IDENTIFICATION</scope>
</reference>
<reference evidence="5" key="1">
    <citation type="journal article" date="2009" name="Rice">
        <title>De Novo Next Generation Sequencing of Plant Genomes.</title>
        <authorList>
            <person name="Rounsley S."/>
            <person name="Marri P.R."/>
            <person name="Yu Y."/>
            <person name="He R."/>
            <person name="Sisneros N."/>
            <person name="Goicoechea J.L."/>
            <person name="Lee S.J."/>
            <person name="Angelova A."/>
            <person name="Kudrna D."/>
            <person name="Luo M."/>
            <person name="Affourtit J."/>
            <person name="Desany B."/>
            <person name="Knight J."/>
            <person name="Niazi F."/>
            <person name="Egholm M."/>
            <person name="Wing R.A."/>
        </authorList>
    </citation>
    <scope>NUCLEOTIDE SEQUENCE [LARGE SCALE GENOMIC DNA]</scope>
    <source>
        <strain evidence="5">cv. IRGC 105608</strain>
    </source>
</reference>
<dbReference type="PaxDb" id="65489-OBART08G07420.1"/>
<evidence type="ECO:0000256" key="3">
    <source>
        <dbReference type="ARBA" id="ARBA00022691"/>
    </source>
</evidence>
<accession>A0A0D3GXX1</accession>
<keyword evidence="1" id="KW-0489">Methyltransferase</keyword>
<dbReference type="CDD" id="cd10527">
    <property type="entry name" value="SET_LSMT"/>
    <property type="match status" value="1"/>
</dbReference>
<organism evidence="5">
    <name type="scientific">Oryza barthii</name>
    <dbReference type="NCBI Taxonomy" id="65489"/>
    <lineage>
        <taxon>Eukaryota</taxon>
        <taxon>Viridiplantae</taxon>
        <taxon>Streptophyta</taxon>
        <taxon>Embryophyta</taxon>
        <taxon>Tracheophyta</taxon>
        <taxon>Spermatophyta</taxon>
        <taxon>Magnoliopsida</taxon>
        <taxon>Liliopsida</taxon>
        <taxon>Poales</taxon>
        <taxon>Poaceae</taxon>
        <taxon>BOP clade</taxon>
        <taxon>Oryzoideae</taxon>
        <taxon>Oryzeae</taxon>
        <taxon>Oryzinae</taxon>
        <taxon>Oryza</taxon>
    </lineage>
</organism>
<dbReference type="GO" id="GO:0016279">
    <property type="term" value="F:protein-lysine N-methyltransferase activity"/>
    <property type="evidence" value="ECO:0007669"/>
    <property type="project" value="TreeGrafter"/>
</dbReference>
<evidence type="ECO:0000313" key="5">
    <source>
        <dbReference type="EnsemblPlants" id="OBART08G07420.1"/>
    </source>
</evidence>
<dbReference type="PANTHER" id="PTHR13271:SF103">
    <property type="entry name" value="N-METHYLTRANSFERASE DOMAIN AND SET DOMAIN CONTAINING PROTEIN-RELATED"/>
    <property type="match status" value="1"/>
</dbReference>
<dbReference type="STRING" id="65489.A0A0D3GXX1"/>
<feature type="domain" description="SET" evidence="4">
    <location>
        <begin position="168"/>
        <end position="398"/>
    </location>
</feature>
<dbReference type="Pfam" id="PF09273">
    <property type="entry name" value="Rubis-subs-bind"/>
    <property type="match status" value="1"/>
</dbReference>
<protein>
    <recommendedName>
        <fullName evidence="4">SET domain-containing protein</fullName>
    </recommendedName>
</protein>
<dbReference type="eggNOG" id="ENOG502QRSB">
    <property type="taxonomic scope" value="Eukaryota"/>
</dbReference>
<dbReference type="EnsemblPlants" id="OBART08G07420.1">
    <property type="protein sequence ID" value="OBART08G07420.1"/>
    <property type="gene ID" value="OBART08G07420"/>
</dbReference>
<dbReference type="HOGENOM" id="CLU_502882_0_0_1"/>
<evidence type="ECO:0000313" key="6">
    <source>
        <dbReference type="Proteomes" id="UP000026960"/>
    </source>
</evidence>
<evidence type="ECO:0000259" key="4">
    <source>
        <dbReference type="PROSITE" id="PS50280"/>
    </source>
</evidence>
<dbReference type="PROSITE" id="PS50280">
    <property type="entry name" value="SET"/>
    <property type="match status" value="1"/>
</dbReference>
<sequence length="556" mass="61879">MAAAAAEVAAAGGGGEMVVVRLPPLSQDDPLFQDKKRILDSRNLSCLFQVPNSCSAADAFKVLDRMIQAARIAHMDELELYFTGDDDFGPLSTRNELESLNLLLKILNTLLLTANVGAMGVLQVLRDEILIRLRSLELEDNDQMVVQIRNQNMEDSLLKWGEQHGVKTKLQIAFFEGAGRGMVASENIDVGDIALEIPESSIISEELLCQSGMFLALKDLDSITTETMLLLWSIRERYNPSSKFKIYFEALPANFNTGLSFGIDALAALEGTLLFDELMQARQAIYCYGIVILILQITIQLHLRQQYDELFPMLCIKFPDIFKQDVGKLTTCLIPIAGLLNHSVCNFIPELIPKFSFNGPQVSPHILNYGRVDKVTKSLKFPLSRPCKAGEQCFLSYGKHPGSHLITFYGFLPRDNPYDVIPLDLDTSVDEEDSSSPSVTTSQTSHMVRGTWLSRLRGPPTYGLPHRLVSHLHAILGCNQNESAPEADNKENDRMVLETLLSIFTPMLEGLGEPDDFDRENACWDVNLALDYKDLQRRIVLSIVTSCTSGLAMLDS</sequence>
<evidence type="ECO:0000256" key="1">
    <source>
        <dbReference type="ARBA" id="ARBA00022603"/>
    </source>
</evidence>
<dbReference type="GO" id="GO:0032259">
    <property type="term" value="P:methylation"/>
    <property type="evidence" value="ECO:0007669"/>
    <property type="project" value="UniProtKB-KW"/>
</dbReference>
<dbReference type="SUPFAM" id="SSF82199">
    <property type="entry name" value="SET domain"/>
    <property type="match status" value="1"/>
</dbReference>
<keyword evidence="2" id="KW-0808">Transferase</keyword>
<dbReference type="FunFam" id="3.90.1420.10:FF:000006">
    <property type="entry name" value="SET domain-containing protein"/>
    <property type="match status" value="1"/>
</dbReference>
<evidence type="ECO:0000256" key="2">
    <source>
        <dbReference type="ARBA" id="ARBA00022679"/>
    </source>
</evidence>
<dbReference type="PANTHER" id="PTHR13271">
    <property type="entry name" value="UNCHARACTERIZED PUTATIVE METHYLTRANSFERASE"/>
    <property type="match status" value="1"/>
</dbReference>